<keyword evidence="3" id="KW-1185">Reference proteome</keyword>
<gene>
    <name evidence="2" type="ORF">PoB_002726800</name>
</gene>
<reference evidence="2 3" key="1">
    <citation type="journal article" date="2021" name="Elife">
        <title>Chloroplast acquisition without the gene transfer in kleptoplastic sea slugs, Plakobranchus ocellatus.</title>
        <authorList>
            <person name="Maeda T."/>
            <person name="Takahashi S."/>
            <person name="Yoshida T."/>
            <person name="Shimamura S."/>
            <person name="Takaki Y."/>
            <person name="Nagai Y."/>
            <person name="Toyoda A."/>
            <person name="Suzuki Y."/>
            <person name="Arimoto A."/>
            <person name="Ishii H."/>
            <person name="Satoh N."/>
            <person name="Nishiyama T."/>
            <person name="Hasebe M."/>
            <person name="Maruyama T."/>
            <person name="Minagawa J."/>
            <person name="Obokata J."/>
            <person name="Shigenobu S."/>
        </authorList>
    </citation>
    <scope>NUCLEOTIDE SEQUENCE [LARGE SCALE GENOMIC DNA]</scope>
</reference>
<sequence length="120" mass="13064">MAAEVPLLPRPRGKKAEKDSPAPSPQGAAETEVPAKRRAEKSKRQEAVNRFAPLAMDVEETISSIWGDSPPPAPRGPPPTLWNALPPPPNPNSLQNPAPRPRRRNPKVLRLPTPSPPRSM</sequence>
<name>A0AAV4A2B2_9GAST</name>
<evidence type="ECO:0000313" key="3">
    <source>
        <dbReference type="Proteomes" id="UP000735302"/>
    </source>
</evidence>
<dbReference type="Proteomes" id="UP000735302">
    <property type="component" value="Unassembled WGS sequence"/>
</dbReference>
<protein>
    <submittedName>
        <fullName evidence="2">Uncharacterized protein</fullName>
    </submittedName>
</protein>
<feature type="region of interest" description="Disordered" evidence="1">
    <location>
        <begin position="1"/>
        <end position="120"/>
    </location>
</feature>
<accession>A0AAV4A2B2</accession>
<comment type="caution">
    <text evidence="2">The sequence shown here is derived from an EMBL/GenBank/DDBJ whole genome shotgun (WGS) entry which is preliminary data.</text>
</comment>
<feature type="compositionally biased region" description="Pro residues" evidence="1">
    <location>
        <begin position="69"/>
        <end position="91"/>
    </location>
</feature>
<dbReference type="AlphaFoldDB" id="A0AAV4A2B2"/>
<evidence type="ECO:0000256" key="1">
    <source>
        <dbReference type="SAM" id="MobiDB-lite"/>
    </source>
</evidence>
<organism evidence="2 3">
    <name type="scientific">Plakobranchus ocellatus</name>
    <dbReference type="NCBI Taxonomy" id="259542"/>
    <lineage>
        <taxon>Eukaryota</taxon>
        <taxon>Metazoa</taxon>
        <taxon>Spiralia</taxon>
        <taxon>Lophotrochozoa</taxon>
        <taxon>Mollusca</taxon>
        <taxon>Gastropoda</taxon>
        <taxon>Heterobranchia</taxon>
        <taxon>Euthyneura</taxon>
        <taxon>Panpulmonata</taxon>
        <taxon>Sacoglossa</taxon>
        <taxon>Placobranchoidea</taxon>
        <taxon>Plakobranchidae</taxon>
        <taxon>Plakobranchus</taxon>
    </lineage>
</organism>
<dbReference type="EMBL" id="BLXT01003145">
    <property type="protein sequence ID" value="GFO00763.1"/>
    <property type="molecule type" value="Genomic_DNA"/>
</dbReference>
<evidence type="ECO:0000313" key="2">
    <source>
        <dbReference type="EMBL" id="GFO00763.1"/>
    </source>
</evidence>
<feature type="compositionally biased region" description="Basic and acidic residues" evidence="1">
    <location>
        <begin position="33"/>
        <end position="47"/>
    </location>
</feature>
<proteinExistence type="predicted"/>